<evidence type="ECO:0000313" key="5">
    <source>
        <dbReference type="EMBL" id="PRZ42766.1"/>
    </source>
</evidence>
<keyword evidence="1" id="KW-0378">Hydrolase</keyword>
<evidence type="ECO:0000256" key="1">
    <source>
        <dbReference type="ARBA" id="ARBA00022801"/>
    </source>
</evidence>
<gene>
    <name evidence="5" type="ORF">CLV47_104112</name>
</gene>
<feature type="region of interest" description="Disordered" evidence="3">
    <location>
        <begin position="1"/>
        <end position="78"/>
    </location>
</feature>
<evidence type="ECO:0000256" key="4">
    <source>
        <dbReference type="SAM" id="Phobius"/>
    </source>
</evidence>
<keyword evidence="4" id="KW-1133">Transmembrane helix</keyword>
<organism evidence="5 6">
    <name type="scientific">Antricoccus suffuscus</name>
    <dbReference type="NCBI Taxonomy" id="1629062"/>
    <lineage>
        <taxon>Bacteria</taxon>
        <taxon>Bacillati</taxon>
        <taxon>Actinomycetota</taxon>
        <taxon>Actinomycetes</taxon>
        <taxon>Geodermatophilales</taxon>
        <taxon>Antricoccaceae</taxon>
        <taxon>Antricoccus</taxon>
    </lineage>
</organism>
<feature type="transmembrane region" description="Helical" evidence="4">
    <location>
        <begin position="94"/>
        <end position="115"/>
    </location>
</feature>
<keyword evidence="4" id="KW-0812">Transmembrane</keyword>
<dbReference type="CDD" id="cd05830">
    <property type="entry name" value="Sortase_E"/>
    <property type="match status" value="1"/>
</dbReference>
<feature type="compositionally biased region" description="Basic and acidic residues" evidence="3">
    <location>
        <begin position="1"/>
        <end position="12"/>
    </location>
</feature>
<dbReference type="Pfam" id="PF04203">
    <property type="entry name" value="Sortase"/>
    <property type="match status" value="1"/>
</dbReference>
<evidence type="ECO:0000256" key="2">
    <source>
        <dbReference type="PIRSR" id="PIRSR605754-1"/>
    </source>
</evidence>
<dbReference type="SUPFAM" id="SSF63817">
    <property type="entry name" value="Sortase"/>
    <property type="match status" value="1"/>
</dbReference>
<dbReference type="NCBIfam" id="NF033747">
    <property type="entry name" value="class_E_sortase"/>
    <property type="match status" value="1"/>
</dbReference>
<dbReference type="AlphaFoldDB" id="A0A2T1A2E3"/>
<dbReference type="GO" id="GO:0016787">
    <property type="term" value="F:hydrolase activity"/>
    <property type="evidence" value="ECO:0007669"/>
    <property type="project" value="UniProtKB-KW"/>
</dbReference>
<dbReference type="Gene3D" id="2.40.260.10">
    <property type="entry name" value="Sortase"/>
    <property type="match status" value="1"/>
</dbReference>
<reference evidence="5 6" key="1">
    <citation type="submission" date="2018-03" db="EMBL/GenBank/DDBJ databases">
        <title>Genomic Encyclopedia of Archaeal and Bacterial Type Strains, Phase II (KMG-II): from individual species to whole genera.</title>
        <authorList>
            <person name="Goeker M."/>
        </authorList>
    </citation>
    <scope>NUCLEOTIDE SEQUENCE [LARGE SCALE GENOMIC DNA]</scope>
    <source>
        <strain evidence="5 6">DSM 100065</strain>
    </source>
</reference>
<keyword evidence="4" id="KW-0472">Membrane</keyword>
<protein>
    <submittedName>
        <fullName evidence="5">Sortase A</fullName>
    </submittedName>
</protein>
<dbReference type="RefSeq" id="WP_106348302.1">
    <property type="nucleotide sequence ID" value="NZ_PVUE01000004.1"/>
</dbReference>
<feature type="compositionally biased region" description="Basic and acidic residues" evidence="3">
    <location>
        <begin position="24"/>
        <end position="78"/>
    </location>
</feature>
<dbReference type="InterPro" id="IPR053465">
    <property type="entry name" value="Sortase_Class_E"/>
</dbReference>
<dbReference type="InterPro" id="IPR042003">
    <property type="entry name" value="Sortase_E"/>
</dbReference>
<dbReference type="EMBL" id="PVUE01000004">
    <property type="protein sequence ID" value="PRZ42766.1"/>
    <property type="molecule type" value="Genomic_DNA"/>
</dbReference>
<proteinExistence type="predicted"/>
<evidence type="ECO:0000256" key="3">
    <source>
        <dbReference type="SAM" id="MobiDB-lite"/>
    </source>
</evidence>
<accession>A0A2T1A2E3</accession>
<dbReference type="InterPro" id="IPR023365">
    <property type="entry name" value="Sortase_dom-sf"/>
</dbReference>
<dbReference type="Proteomes" id="UP000237752">
    <property type="component" value="Unassembled WGS sequence"/>
</dbReference>
<dbReference type="InterPro" id="IPR005754">
    <property type="entry name" value="Sortase"/>
</dbReference>
<comment type="caution">
    <text evidence="5">The sequence shown here is derived from an EMBL/GenBank/DDBJ whole genome shotgun (WGS) entry which is preliminary data.</text>
</comment>
<keyword evidence="6" id="KW-1185">Reference proteome</keyword>
<evidence type="ECO:0000313" key="6">
    <source>
        <dbReference type="Proteomes" id="UP000237752"/>
    </source>
</evidence>
<dbReference type="OrthoDB" id="5242879at2"/>
<name>A0A2T1A2E3_9ACTN</name>
<feature type="active site" description="Proton donor/acceptor" evidence="2">
    <location>
        <position position="203"/>
    </location>
</feature>
<feature type="active site" description="Acyl-thioester intermediate" evidence="2">
    <location>
        <position position="287"/>
    </location>
</feature>
<sequence length="325" mass="35037">MSDNPSEPKHASSAEPVDGESAAQDERVEGGHESERAELDDRGTDDPHAQDPDAQDPHAQDPHAQDPKAQDDERPVQRKGDVVRTVLRGVGQTLITLGVVVLLFIVYEAFITNIFNAQKQNKLHAQLEQQWDDPTVGVPQQETKISEVPIGDAFAILRIPAFGADFNEAIVEGTTEAALLKGPGHYTDTVGPGEVGNFAVAGHRVGKGSPFLNLDKLKPGDAIVFETKANWYVYRVIGKPGTDDYVDPAYPAKGMSVVKPSDYDVIAPVPGDPKAEPTQKLLTLTTCHPKFSAAERLIVHAYLEGEPLSKAQYPAASDVPALKEG</sequence>